<feature type="compositionally biased region" description="Basic and acidic residues" evidence="1">
    <location>
        <begin position="132"/>
        <end position="148"/>
    </location>
</feature>
<feature type="compositionally biased region" description="Basic and acidic residues" evidence="1">
    <location>
        <begin position="18"/>
        <end position="30"/>
    </location>
</feature>
<sequence length="164" mass="18242">MPRSTPIDPKVSAQIESLQERAKSAQEMRRSAPAVDAAGFVTVPQKDIINRVARTEGGQDGKWHYTFQDKNLLDELADKGYEPALDPNTGKWIWYHGDPLMKIPTDLFELSLKENSARSAALLGSKFKNDRRATGENVRVKKGDKELFAAEDGGDPQPSSMKQE</sequence>
<organism evidence="2">
    <name type="scientific">viral metagenome</name>
    <dbReference type="NCBI Taxonomy" id="1070528"/>
    <lineage>
        <taxon>unclassified sequences</taxon>
        <taxon>metagenomes</taxon>
        <taxon>organismal metagenomes</taxon>
    </lineage>
</organism>
<gene>
    <name evidence="2" type="ORF">MM415B01850_0015</name>
</gene>
<name>A0A6M3IH54_9ZZZZ</name>
<reference evidence="2" key="1">
    <citation type="submission" date="2020-03" db="EMBL/GenBank/DDBJ databases">
        <title>The deep terrestrial virosphere.</title>
        <authorList>
            <person name="Holmfeldt K."/>
            <person name="Nilsson E."/>
            <person name="Simone D."/>
            <person name="Lopez-Fernandez M."/>
            <person name="Wu X."/>
            <person name="de Brujin I."/>
            <person name="Lundin D."/>
            <person name="Andersson A."/>
            <person name="Bertilsson S."/>
            <person name="Dopson M."/>
        </authorList>
    </citation>
    <scope>NUCLEOTIDE SEQUENCE</scope>
    <source>
        <strain evidence="2">MM415B01850</strain>
    </source>
</reference>
<evidence type="ECO:0000256" key="1">
    <source>
        <dbReference type="SAM" id="MobiDB-lite"/>
    </source>
</evidence>
<feature type="region of interest" description="Disordered" evidence="1">
    <location>
        <begin position="1"/>
        <end position="33"/>
    </location>
</feature>
<dbReference type="EMBL" id="MT141218">
    <property type="protein sequence ID" value="QJA56438.1"/>
    <property type="molecule type" value="Genomic_DNA"/>
</dbReference>
<accession>A0A6M3IH54</accession>
<feature type="region of interest" description="Disordered" evidence="1">
    <location>
        <begin position="132"/>
        <end position="164"/>
    </location>
</feature>
<evidence type="ECO:0000313" key="2">
    <source>
        <dbReference type="EMBL" id="QJA56438.1"/>
    </source>
</evidence>
<protein>
    <submittedName>
        <fullName evidence="2">Uncharacterized protein</fullName>
    </submittedName>
</protein>
<proteinExistence type="predicted"/>
<dbReference type="AlphaFoldDB" id="A0A6M3IH54"/>